<feature type="domain" description="HpcH/HpaI aldolase/citrate lyase" evidence="6">
    <location>
        <begin position="7"/>
        <end position="219"/>
    </location>
</feature>
<accession>A0A246RLG7</accession>
<evidence type="ECO:0000313" key="8">
    <source>
        <dbReference type="Proteomes" id="UP000197174"/>
    </source>
</evidence>
<dbReference type="GO" id="GO:0006107">
    <property type="term" value="P:oxaloacetate metabolic process"/>
    <property type="evidence" value="ECO:0007669"/>
    <property type="project" value="TreeGrafter"/>
</dbReference>
<dbReference type="Pfam" id="PF03328">
    <property type="entry name" value="HpcH_HpaI"/>
    <property type="match status" value="1"/>
</dbReference>
<organism evidence="7 8">
    <name type="scientific">Micromonospora wenchangensis</name>
    <dbReference type="NCBI Taxonomy" id="1185415"/>
    <lineage>
        <taxon>Bacteria</taxon>
        <taxon>Bacillati</taxon>
        <taxon>Actinomycetota</taxon>
        <taxon>Actinomycetes</taxon>
        <taxon>Micromonosporales</taxon>
        <taxon>Micromonosporaceae</taxon>
        <taxon>Micromonospora</taxon>
    </lineage>
</organism>
<dbReference type="Proteomes" id="UP000197174">
    <property type="component" value="Unassembled WGS sequence"/>
</dbReference>
<dbReference type="PANTHER" id="PTHR32308:SF0">
    <property type="entry name" value="HPCH_HPAI ALDOLASE_CITRATE LYASE DOMAIN-CONTAINING PROTEIN"/>
    <property type="match status" value="1"/>
</dbReference>
<evidence type="ECO:0000256" key="4">
    <source>
        <dbReference type="PIRSR" id="PIRSR015582-1"/>
    </source>
</evidence>
<keyword evidence="2 5" id="KW-0479">Metal-binding</keyword>
<dbReference type="GO" id="GO:0016829">
    <property type="term" value="F:lyase activity"/>
    <property type="evidence" value="ECO:0007669"/>
    <property type="project" value="UniProtKB-KW"/>
</dbReference>
<feature type="binding site" evidence="4">
    <location>
        <position position="126"/>
    </location>
    <ligand>
        <name>substrate</name>
    </ligand>
</feature>
<dbReference type="EMBL" id="MZMV01000022">
    <property type="protein sequence ID" value="OWV07109.1"/>
    <property type="molecule type" value="Genomic_DNA"/>
</dbReference>
<dbReference type="InterPro" id="IPR040442">
    <property type="entry name" value="Pyrv_kinase-like_dom_sf"/>
</dbReference>
<keyword evidence="8" id="KW-1185">Reference proteome</keyword>
<reference evidence="7 8" key="1">
    <citation type="submission" date="2017-03" db="EMBL/GenBank/DDBJ databases">
        <title>Whole genome sequence of Micromonospora wenchangensis, isolated from mangrove soil.</title>
        <authorList>
            <person name="Yang H."/>
        </authorList>
    </citation>
    <scope>NUCLEOTIDE SEQUENCE [LARGE SCALE GENOMIC DNA]</scope>
    <source>
        <strain evidence="7 8">CCTCC AA 2012002</strain>
    </source>
</reference>
<dbReference type="InterPro" id="IPR005000">
    <property type="entry name" value="Aldolase/citrate-lyase_domain"/>
</dbReference>
<dbReference type="InterPro" id="IPR015813">
    <property type="entry name" value="Pyrv/PenolPyrv_kinase-like_dom"/>
</dbReference>
<comment type="caution">
    <text evidence="7">The sequence shown here is derived from an EMBL/GenBank/DDBJ whole genome shotgun (WGS) entry which is preliminary data.</text>
</comment>
<protein>
    <submittedName>
        <fullName evidence="7">CoA ester lyase</fullName>
    </submittedName>
</protein>
<evidence type="ECO:0000256" key="5">
    <source>
        <dbReference type="PIRSR" id="PIRSR015582-2"/>
    </source>
</evidence>
<feature type="binding site" evidence="5">
    <location>
        <position position="153"/>
    </location>
    <ligand>
        <name>Mg(2+)</name>
        <dbReference type="ChEBI" id="CHEBI:18420"/>
    </ligand>
</feature>
<dbReference type="Gene3D" id="3.20.20.60">
    <property type="entry name" value="Phosphoenolpyruvate-binding domains"/>
    <property type="match status" value="1"/>
</dbReference>
<evidence type="ECO:0000256" key="1">
    <source>
        <dbReference type="ARBA" id="ARBA00001946"/>
    </source>
</evidence>
<proteinExistence type="predicted"/>
<name>A0A246RLG7_9ACTN</name>
<evidence type="ECO:0000259" key="6">
    <source>
        <dbReference type="Pfam" id="PF03328"/>
    </source>
</evidence>
<dbReference type="GO" id="GO:0000287">
    <property type="term" value="F:magnesium ion binding"/>
    <property type="evidence" value="ECO:0007669"/>
    <property type="project" value="TreeGrafter"/>
</dbReference>
<evidence type="ECO:0000256" key="3">
    <source>
        <dbReference type="ARBA" id="ARBA00022842"/>
    </source>
</evidence>
<comment type="cofactor">
    <cofactor evidence="1">
        <name>Mg(2+)</name>
        <dbReference type="ChEBI" id="CHEBI:18420"/>
    </cofactor>
</comment>
<keyword evidence="7" id="KW-0456">Lyase</keyword>
<sequence>MYTRYCRSVLCTPATSPERYAKCHRSGADICLVDLEDSVSVRRKQEARSEAGAFFSSALGMARHCAIRINPVTESEGLHDLLAIQDYPVKPATVLVPKVESPRDLEIVEQVLRPRCPGVELFAVLETPRGVEHAAQIAAACGNLRALIFGAADYAAVLGINVDWEPLVHARARVVNGAHTAGIHAIDSPTFDLTDTKATYREAELALALGFSGKIALNPAQVTVINEVFSPGMEQLERAARIVDAARHSADGVTTVDGGMLGRPFFEASRRLLDEFGASGDAPQVAHR</sequence>
<dbReference type="OrthoDB" id="5172636at2"/>
<gene>
    <name evidence="7" type="ORF">B5D80_15085</name>
</gene>
<dbReference type="PIRSF" id="PIRSF015582">
    <property type="entry name" value="Cit_lyase_B"/>
    <property type="match status" value="1"/>
</dbReference>
<feature type="binding site" evidence="4">
    <location>
        <position position="68"/>
    </location>
    <ligand>
        <name>substrate</name>
    </ligand>
</feature>
<keyword evidence="3 5" id="KW-0460">Magnesium</keyword>
<dbReference type="SUPFAM" id="SSF51621">
    <property type="entry name" value="Phosphoenolpyruvate/pyruvate domain"/>
    <property type="match status" value="1"/>
</dbReference>
<evidence type="ECO:0000256" key="2">
    <source>
        <dbReference type="ARBA" id="ARBA00022723"/>
    </source>
</evidence>
<dbReference type="InterPro" id="IPR011206">
    <property type="entry name" value="Citrate_lyase_beta/mcl1/mcl2"/>
</dbReference>
<dbReference type="PANTHER" id="PTHR32308">
    <property type="entry name" value="LYASE BETA SUBUNIT, PUTATIVE (AFU_ORTHOLOGUE AFUA_4G13030)-RELATED"/>
    <property type="match status" value="1"/>
</dbReference>
<dbReference type="RefSeq" id="WP_088644505.1">
    <property type="nucleotide sequence ID" value="NZ_MZMV01000022.1"/>
</dbReference>
<evidence type="ECO:0000313" key="7">
    <source>
        <dbReference type="EMBL" id="OWV07109.1"/>
    </source>
</evidence>
<dbReference type="AlphaFoldDB" id="A0A246RLG7"/>
<feature type="binding site" evidence="5">
    <location>
        <position position="126"/>
    </location>
    <ligand>
        <name>Mg(2+)</name>
        <dbReference type="ChEBI" id="CHEBI:18420"/>
    </ligand>
</feature>